<name>A0A5C2RNH8_9APHY</name>
<feature type="region of interest" description="Disordered" evidence="1">
    <location>
        <begin position="42"/>
        <end position="95"/>
    </location>
</feature>
<sequence>MGYGEFDCSFSAHVCLIWCISTPIREAPRLLGRAGLPIKREPHGFGAEGPLRRSSMSSLSPRVNMGPEARANELPSQRKQATCHPDGLASSSDHVAPRYRTDPAHCSLPPHPHHPPSLFCCLGHRLDSINTPTLLQQSSPGHLLFPAAL</sequence>
<reference evidence="2" key="1">
    <citation type="journal article" date="2018" name="Genome Biol. Evol.">
        <title>Genomics and development of Lentinus tigrinus, a white-rot wood-decaying mushroom with dimorphic fruiting bodies.</title>
        <authorList>
            <person name="Wu B."/>
            <person name="Xu Z."/>
            <person name="Knudson A."/>
            <person name="Carlson A."/>
            <person name="Chen N."/>
            <person name="Kovaka S."/>
            <person name="LaButti K."/>
            <person name="Lipzen A."/>
            <person name="Pennachio C."/>
            <person name="Riley R."/>
            <person name="Schakwitz W."/>
            <person name="Umezawa K."/>
            <person name="Ohm R.A."/>
            <person name="Grigoriev I.V."/>
            <person name="Nagy L.G."/>
            <person name="Gibbons J."/>
            <person name="Hibbett D."/>
        </authorList>
    </citation>
    <scope>NUCLEOTIDE SEQUENCE [LARGE SCALE GENOMIC DNA]</scope>
    <source>
        <strain evidence="2">ALCF2SS1-6</strain>
    </source>
</reference>
<evidence type="ECO:0000256" key="1">
    <source>
        <dbReference type="SAM" id="MobiDB-lite"/>
    </source>
</evidence>
<feature type="compositionally biased region" description="Low complexity" evidence="1">
    <location>
        <begin position="52"/>
        <end position="62"/>
    </location>
</feature>
<dbReference type="AlphaFoldDB" id="A0A5C2RNH8"/>
<evidence type="ECO:0000313" key="3">
    <source>
        <dbReference type="Proteomes" id="UP000313359"/>
    </source>
</evidence>
<proteinExistence type="predicted"/>
<keyword evidence="3" id="KW-1185">Reference proteome</keyword>
<dbReference type="EMBL" id="ML122327">
    <property type="protein sequence ID" value="RPD53202.1"/>
    <property type="molecule type" value="Genomic_DNA"/>
</dbReference>
<evidence type="ECO:0000313" key="2">
    <source>
        <dbReference type="EMBL" id="RPD53202.1"/>
    </source>
</evidence>
<protein>
    <submittedName>
        <fullName evidence="2">Uncharacterized protein</fullName>
    </submittedName>
</protein>
<organism evidence="2 3">
    <name type="scientific">Lentinus tigrinus ALCF2SS1-6</name>
    <dbReference type="NCBI Taxonomy" id="1328759"/>
    <lineage>
        <taxon>Eukaryota</taxon>
        <taxon>Fungi</taxon>
        <taxon>Dikarya</taxon>
        <taxon>Basidiomycota</taxon>
        <taxon>Agaricomycotina</taxon>
        <taxon>Agaricomycetes</taxon>
        <taxon>Polyporales</taxon>
        <taxon>Polyporaceae</taxon>
        <taxon>Lentinus</taxon>
    </lineage>
</organism>
<dbReference type="Proteomes" id="UP000313359">
    <property type="component" value="Unassembled WGS sequence"/>
</dbReference>
<accession>A0A5C2RNH8</accession>
<gene>
    <name evidence="2" type="ORF">L227DRAFT_405182</name>
</gene>